<dbReference type="OrthoDB" id="205060at2759"/>
<accession>A0A1V9ZF42</accession>
<sequence length="927" mass="104703">DSTLSTFRQDLSHSFKNDPGKLNHVILAKFPIETLEACFNAFLYHIFADASQFLRYTNNGLTIDLPTFVSNRKSIDTPFLHRFISAFAVMPLMASYCSERLSHQSSTESFHGSLFYCIRTKDFSYQTLCRQLHRRGTNVQEYPQAAQLVNGMWNQSDRFYVSLADVRPLLDATYHMGHCGIVIDMLWERLADSNDSTVATALQILVYLILDGCEIVTEYLRFKECQRNHCRMLKRHSYRGIVHGATQLLDFINNPQRLYTIRTSNSLEHWISKLKFPRLQLQPKYNEIRKTIAMDVPLDIADRAEDALELLLETMDIVSLDGGELIRFASYMDEQVAQHPSLFASEVHQSLLYQLREAAAQHERSSLTRALQLSRSQSTGRTSSGHFRRMGSSLPERPRSLSQRSSRRSLHRLSSSMSGTESAILGNEENNRMSMTNPIELIRSVSSILGMGMAETTYCQICLEYVDVSSTYPLSACGHRFCVECINAYLESKINDGLIHPKCFYMPTATGDTEAQPCQVLITSDDIQTLVSTSVYEKYEKFKFVKTHADARECPFCNFVQVGRGPNDPVMECIKCSKIFCYTHSNAHPTTSCIEYEVKMRAEEKINQAKISQISKPCPGCKNPVEKNGGCNQMKCIQCGCHFCWLCGKKVDGGVFPEHFQWWNLRGCAGAQMSETASEGPSTCSKLLSFSWRILLCAIFGPPAFVMAVTFSILSCCCIPCFMRGKHFARSAFASCFCVSGYALMSPFVIAACLPLLPFIISIWCCCPNAFAADSEEDQTLVAMQPTEDNGDNYGSHNSPDEQPRAIPTRELPVYFQGKIVEYLEYEGYTPMAEKELKAICTSIRTKWPNVIGIAMFHRLGVVAVNEASVIIAVSSPHRRDSIEAVAYGIDTLKARVPIWKLEKYQGDTRMWKENAEWCTMTPLQED</sequence>
<evidence type="ECO:0000256" key="5">
    <source>
        <dbReference type="ARBA" id="ARBA00022679"/>
    </source>
</evidence>
<dbReference type="CDD" id="cd00756">
    <property type="entry name" value="MoaE"/>
    <property type="match status" value="1"/>
</dbReference>
<dbReference type="InterPro" id="IPR054694">
    <property type="entry name" value="Parkin-like_IBR"/>
</dbReference>
<dbReference type="InterPro" id="IPR017907">
    <property type="entry name" value="Znf_RING_CS"/>
</dbReference>
<dbReference type="InterPro" id="IPR013083">
    <property type="entry name" value="Znf_RING/FYVE/PHD"/>
</dbReference>
<evidence type="ECO:0000259" key="19">
    <source>
        <dbReference type="PROSITE" id="PS51873"/>
    </source>
</evidence>
<dbReference type="InterPro" id="IPR008942">
    <property type="entry name" value="ENTH_VHS"/>
</dbReference>
<keyword evidence="20" id="KW-0436">Ligase</keyword>
<dbReference type="FunFam" id="3.30.40.10:FF:000051">
    <property type="entry name" value="RBR-type E3 ubiquitin transferase"/>
    <property type="match status" value="1"/>
</dbReference>
<comment type="catalytic activity">
    <reaction evidence="1">
        <text>[E2 ubiquitin-conjugating enzyme]-S-ubiquitinyl-L-cysteine + [acceptor protein]-L-lysine = [E2 ubiquitin-conjugating enzyme]-L-cysteine + [acceptor protein]-N(6)-ubiquitinyl-L-lysine.</text>
        <dbReference type="EC" id="2.3.2.31"/>
    </reaction>
</comment>
<dbReference type="Pfam" id="PF01417">
    <property type="entry name" value="ENTH"/>
    <property type="match status" value="1"/>
</dbReference>
<feature type="domain" description="RING-type" evidence="18">
    <location>
        <begin position="459"/>
        <end position="503"/>
    </location>
</feature>
<dbReference type="GO" id="GO:0031090">
    <property type="term" value="C:organelle membrane"/>
    <property type="evidence" value="ECO:0007669"/>
    <property type="project" value="UniProtKB-ARBA"/>
</dbReference>
<dbReference type="InterPro" id="IPR036563">
    <property type="entry name" value="MoaE_sf"/>
</dbReference>
<comment type="pathway">
    <text evidence="3">Protein modification; protein ubiquitination.</text>
</comment>
<evidence type="ECO:0000313" key="20">
    <source>
        <dbReference type="EMBL" id="OQR96619.1"/>
    </source>
</evidence>
<dbReference type="FunFam" id="1.20.120.1750:FF:000110">
    <property type="entry name" value="RBR-type E3 ubiquitin transferase"/>
    <property type="match status" value="1"/>
</dbReference>
<evidence type="ECO:0000256" key="13">
    <source>
        <dbReference type="ARBA" id="ARBA00023136"/>
    </source>
</evidence>
<evidence type="ECO:0000259" key="18">
    <source>
        <dbReference type="PROSITE" id="PS50089"/>
    </source>
</evidence>
<keyword evidence="13 17" id="KW-0472">Membrane</keyword>
<feature type="transmembrane region" description="Helical" evidence="17">
    <location>
        <begin position="734"/>
        <end position="761"/>
    </location>
</feature>
<dbReference type="GO" id="GO:0016874">
    <property type="term" value="F:ligase activity"/>
    <property type="evidence" value="ECO:0007669"/>
    <property type="project" value="UniProtKB-KW"/>
</dbReference>
<evidence type="ECO:0000256" key="10">
    <source>
        <dbReference type="ARBA" id="ARBA00022786"/>
    </source>
</evidence>
<evidence type="ECO:0000256" key="15">
    <source>
        <dbReference type="PROSITE-ProRule" id="PRU00175"/>
    </source>
</evidence>
<gene>
    <name evidence="20" type="ORF">THRCLA_07220</name>
</gene>
<dbReference type="InterPro" id="IPR001841">
    <property type="entry name" value="Znf_RING"/>
</dbReference>
<dbReference type="STRING" id="74557.A0A1V9ZF42"/>
<keyword evidence="6 17" id="KW-0812">Transmembrane</keyword>
<comment type="subcellular location">
    <subcellularLocation>
        <location evidence="2">Membrane</location>
        <topology evidence="2">Single-pass membrane protein</topology>
    </subcellularLocation>
</comment>
<keyword evidence="5" id="KW-0808">Transferase</keyword>
<keyword evidence="11" id="KW-0862">Zinc</keyword>
<comment type="caution">
    <text evidence="20">The sequence shown here is derived from an EMBL/GenBank/DDBJ whole genome shotgun (WGS) entry which is preliminary data.</text>
</comment>
<dbReference type="InterPro" id="IPR013809">
    <property type="entry name" value="ENTH"/>
</dbReference>
<dbReference type="SUPFAM" id="SSF54690">
    <property type="entry name" value="Molybdopterin synthase subunit MoaE"/>
    <property type="match status" value="1"/>
</dbReference>
<dbReference type="GO" id="GO:0061630">
    <property type="term" value="F:ubiquitin protein ligase activity"/>
    <property type="evidence" value="ECO:0007669"/>
    <property type="project" value="UniProtKB-EC"/>
</dbReference>
<dbReference type="PROSITE" id="PS50089">
    <property type="entry name" value="ZF_RING_2"/>
    <property type="match status" value="1"/>
</dbReference>
<organism evidence="20 21">
    <name type="scientific">Thraustotheca clavata</name>
    <dbReference type="NCBI Taxonomy" id="74557"/>
    <lineage>
        <taxon>Eukaryota</taxon>
        <taxon>Sar</taxon>
        <taxon>Stramenopiles</taxon>
        <taxon>Oomycota</taxon>
        <taxon>Saprolegniomycetes</taxon>
        <taxon>Saprolegniales</taxon>
        <taxon>Achlyaceae</taxon>
        <taxon>Thraustotheca</taxon>
    </lineage>
</organism>
<evidence type="ECO:0000256" key="14">
    <source>
        <dbReference type="ARBA" id="ARBA00044508"/>
    </source>
</evidence>
<dbReference type="Gene3D" id="3.30.40.10">
    <property type="entry name" value="Zinc/RING finger domain, C3HC4 (zinc finger)"/>
    <property type="match status" value="1"/>
</dbReference>
<dbReference type="SUPFAM" id="SSF57850">
    <property type="entry name" value="RING/U-box"/>
    <property type="match status" value="3"/>
</dbReference>
<feature type="region of interest" description="Disordered" evidence="16">
    <location>
        <begin position="366"/>
        <end position="430"/>
    </location>
</feature>
<dbReference type="AlphaFoldDB" id="A0A1V9ZF42"/>
<evidence type="ECO:0000256" key="9">
    <source>
        <dbReference type="ARBA" id="ARBA00022771"/>
    </source>
</evidence>
<dbReference type="EC" id="2.3.2.31" evidence="4"/>
<keyword evidence="12 17" id="KW-1133">Transmembrane helix</keyword>
<dbReference type="SMART" id="SM00184">
    <property type="entry name" value="RING"/>
    <property type="match status" value="2"/>
</dbReference>
<dbReference type="Pfam" id="PF22605">
    <property type="entry name" value="IBR_2"/>
    <property type="match status" value="1"/>
</dbReference>
<dbReference type="InterPro" id="IPR047548">
    <property type="entry name" value="Rcat_RBR_RNF14"/>
</dbReference>
<dbReference type="PROSITE" id="PS00518">
    <property type="entry name" value="ZF_RING_1"/>
    <property type="match status" value="1"/>
</dbReference>
<feature type="compositionally biased region" description="Low complexity" evidence="16">
    <location>
        <begin position="372"/>
        <end position="385"/>
    </location>
</feature>
<feature type="compositionally biased region" description="Low complexity" evidence="16">
    <location>
        <begin position="392"/>
        <end position="404"/>
    </location>
</feature>
<dbReference type="Gene3D" id="3.90.1170.40">
    <property type="entry name" value="Molybdopterin biosynthesis MoaE subunit"/>
    <property type="match status" value="1"/>
</dbReference>
<keyword evidence="21" id="KW-1185">Reference proteome</keyword>
<evidence type="ECO:0000256" key="6">
    <source>
        <dbReference type="ARBA" id="ARBA00022692"/>
    </source>
</evidence>
<proteinExistence type="inferred from homology"/>
<dbReference type="InterPro" id="IPR002867">
    <property type="entry name" value="IBR_dom"/>
</dbReference>
<evidence type="ECO:0000313" key="21">
    <source>
        <dbReference type="Proteomes" id="UP000243217"/>
    </source>
</evidence>
<keyword evidence="8" id="KW-0677">Repeat</keyword>
<name>A0A1V9ZF42_9STRA</name>
<feature type="domain" description="RING-type" evidence="19">
    <location>
        <begin position="455"/>
        <end position="669"/>
    </location>
</feature>
<evidence type="ECO:0000256" key="1">
    <source>
        <dbReference type="ARBA" id="ARBA00001798"/>
    </source>
</evidence>
<dbReference type="SMART" id="SM00647">
    <property type="entry name" value="IBR"/>
    <property type="match status" value="2"/>
</dbReference>
<reference evidence="20 21" key="1">
    <citation type="journal article" date="2014" name="Genome Biol. Evol.">
        <title>The secreted proteins of Achlya hypogyna and Thraustotheca clavata identify the ancestral oomycete secretome and reveal gene acquisitions by horizontal gene transfer.</title>
        <authorList>
            <person name="Misner I."/>
            <person name="Blouin N."/>
            <person name="Leonard G."/>
            <person name="Richards T.A."/>
            <person name="Lane C.E."/>
        </authorList>
    </citation>
    <scope>NUCLEOTIDE SEQUENCE [LARGE SCALE GENOMIC DNA]</scope>
    <source>
        <strain evidence="20 21">ATCC 34112</strain>
    </source>
</reference>
<evidence type="ECO:0000256" key="11">
    <source>
        <dbReference type="ARBA" id="ARBA00022833"/>
    </source>
</evidence>
<dbReference type="Proteomes" id="UP000243217">
    <property type="component" value="Unassembled WGS sequence"/>
</dbReference>
<comment type="similarity">
    <text evidence="14">Belongs to the RBR family. RNF14 subfamily.</text>
</comment>
<dbReference type="GO" id="GO:0008270">
    <property type="term" value="F:zinc ion binding"/>
    <property type="evidence" value="ECO:0007669"/>
    <property type="project" value="UniProtKB-KW"/>
</dbReference>
<keyword evidence="9 15" id="KW-0863">Zinc-finger</keyword>
<dbReference type="PANTHER" id="PTHR23404">
    <property type="entry name" value="MOLYBDOPTERIN SYNTHASE RELATED"/>
    <property type="match status" value="1"/>
</dbReference>
<dbReference type="Pfam" id="PF00097">
    <property type="entry name" value="zf-C3HC4"/>
    <property type="match status" value="1"/>
</dbReference>
<feature type="non-terminal residue" evidence="20">
    <location>
        <position position="1"/>
    </location>
</feature>
<keyword evidence="7" id="KW-0479">Metal-binding</keyword>
<dbReference type="PROSITE" id="PS51873">
    <property type="entry name" value="TRIAD"/>
    <property type="match status" value="1"/>
</dbReference>
<dbReference type="SUPFAM" id="SSF48464">
    <property type="entry name" value="ENTH/VHS domain"/>
    <property type="match status" value="1"/>
</dbReference>
<dbReference type="InterPro" id="IPR018957">
    <property type="entry name" value="Znf_C3HC4_RING-type"/>
</dbReference>
<dbReference type="GO" id="GO:0005737">
    <property type="term" value="C:cytoplasm"/>
    <property type="evidence" value="ECO:0007669"/>
    <property type="project" value="UniProtKB-ARBA"/>
</dbReference>
<dbReference type="InterPro" id="IPR044066">
    <property type="entry name" value="TRIAD_supradom"/>
</dbReference>
<dbReference type="EMBL" id="JNBS01001959">
    <property type="protein sequence ID" value="OQR96619.1"/>
    <property type="molecule type" value="Genomic_DNA"/>
</dbReference>
<evidence type="ECO:0000256" key="4">
    <source>
        <dbReference type="ARBA" id="ARBA00012251"/>
    </source>
</evidence>
<feature type="transmembrane region" description="Helical" evidence="17">
    <location>
        <begin position="692"/>
        <end position="722"/>
    </location>
</feature>
<dbReference type="Gene3D" id="1.20.120.1750">
    <property type="match status" value="1"/>
</dbReference>
<dbReference type="InterPro" id="IPR003448">
    <property type="entry name" value="Mopterin_biosynth_MoaE"/>
</dbReference>
<evidence type="ECO:0000256" key="17">
    <source>
        <dbReference type="SAM" id="Phobius"/>
    </source>
</evidence>
<evidence type="ECO:0000256" key="7">
    <source>
        <dbReference type="ARBA" id="ARBA00022723"/>
    </source>
</evidence>
<protein>
    <recommendedName>
        <fullName evidence="4">RBR-type E3 ubiquitin transferase</fullName>
        <ecNumber evidence="4">2.3.2.31</ecNumber>
    </recommendedName>
</protein>
<dbReference type="GO" id="GO:0006777">
    <property type="term" value="P:Mo-molybdopterin cofactor biosynthetic process"/>
    <property type="evidence" value="ECO:0007669"/>
    <property type="project" value="InterPro"/>
</dbReference>
<feature type="region of interest" description="Disordered" evidence="16">
    <location>
        <begin position="786"/>
        <end position="806"/>
    </location>
</feature>
<evidence type="ECO:0000256" key="12">
    <source>
        <dbReference type="ARBA" id="ARBA00022989"/>
    </source>
</evidence>
<evidence type="ECO:0000256" key="2">
    <source>
        <dbReference type="ARBA" id="ARBA00004167"/>
    </source>
</evidence>
<dbReference type="CDD" id="cd20354">
    <property type="entry name" value="Rcat_RBR_RNF14"/>
    <property type="match status" value="1"/>
</dbReference>
<evidence type="ECO:0000256" key="3">
    <source>
        <dbReference type="ARBA" id="ARBA00004906"/>
    </source>
</evidence>
<evidence type="ECO:0000256" key="8">
    <source>
        <dbReference type="ARBA" id="ARBA00022737"/>
    </source>
</evidence>
<keyword evidence="10" id="KW-0833">Ubl conjugation pathway</keyword>
<dbReference type="Gene3D" id="1.25.40.90">
    <property type="match status" value="1"/>
</dbReference>
<evidence type="ECO:0000256" key="16">
    <source>
        <dbReference type="SAM" id="MobiDB-lite"/>
    </source>
</evidence>
<dbReference type="Pfam" id="PF02391">
    <property type="entry name" value="MoaE"/>
    <property type="match status" value="1"/>
</dbReference>